<dbReference type="Pfam" id="PF00664">
    <property type="entry name" value="ABC_membrane"/>
    <property type="match status" value="1"/>
</dbReference>
<dbReference type="SUPFAM" id="SSF52540">
    <property type="entry name" value="P-loop containing nucleoside triphosphate hydrolases"/>
    <property type="match status" value="2"/>
</dbReference>
<evidence type="ECO:0000313" key="11">
    <source>
        <dbReference type="EMBL" id="KAL0569937.1"/>
    </source>
</evidence>
<proteinExistence type="predicted"/>
<dbReference type="PANTHER" id="PTHR24223">
    <property type="entry name" value="ATP-BINDING CASSETTE SUB-FAMILY C"/>
    <property type="match status" value="1"/>
</dbReference>
<dbReference type="PANTHER" id="PTHR24223:SF356">
    <property type="entry name" value="ATP-BINDING CASSETTE TRANSPORTER ABC4"/>
    <property type="match status" value="1"/>
</dbReference>
<evidence type="ECO:0000256" key="6">
    <source>
        <dbReference type="ARBA" id="ARBA00022989"/>
    </source>
</evidence>
<feature type="transmembrane region" description="Helical" evidence="8">
    <location>
        <begin position="341"/>
        <end position="362"/>
    </location>
</feature>
<evidence type="ECO:0000256" key="5">
    <source>
        <dbReference type="ARBA" id="ARBA00022840"/>
    </source>
</evidence>
<dbReference type="PROSITE" id="PS50893">
    <property type="entry name" value="ABC_TRANSPORTER_2"/>
    <property type="match status" value="1"/>
</dbReference>
<reference evidence="11 12" key="1">
    <citation type="submission" date="2024-02" db="EMBL/GenBank/DDBJ databases">
        <title>A draft genome for the cacao thread blight pathogen Marasmius crinis-equi.</title>
        <authorList>
            <person name="Cohen S.P."/>
            <person name="Baruah I.K."/>
            <person name="Amoako-Attah I."/>
            <person name="Bukari Y."/>
            <person name="Meinhardt L.W."/>
            <person name="Bailey B.A."/>
        </authorList>
    </citation>
    <scope>NUCLEOTIDE SEQUENCE [LARGE SCALE GENOMIC DNA]</scope>
    <source>
        <strain evidence="11 12">GH-76</strain>
    </source>
</reference>
<feature type="transmembrane region" description="Helical" evidence="8">
    <location>
        <begin position="167"/>
        <end position="188"/>
    </location>
</feature>
<name>A0ABR3F3X7_9AGAR</name>
<keyword evidence="2" id="KW-0813">Transport</keyword>
<dbReference type="Gene3D" id="1.20.1560.10">
    <property type="entry name" value="ABC transporter type 1, transmembrane domain"/>
    <property type="match status" value="1"/>
</dbReference>
<evidence type="ECO:0008006" key="13">
    <source>
        <dbReference type="Google" id="ProtNLM"/>
    </source>
</evidence>
<dbReference type="CDD" id="cd18604">
    <property type="entry name" value="ABC_6TM_VMR1_D2_like"/>
    <property type="match status" value="1"/>
</dbReference>
<dbReference type="Pfam" id="PF00005">
    <property type="entry name" value="ABC_tran"/>
    <property type="match status" value="1"/>
</dbReference>
<feature type="transmembrane region" description="Helical" evidence="8">
    <location>
        <begin position="293"/>
        <end position="321"/>
    </location>
</feature>
<dbReference type="CDD" id="cd03244">
    <property type="entry name" value="ABCC_MRP_domain2"/>
    <property type="match status" value="1"/>
</dbReference>
<dbReference type="Proteomes" id="UP001465976">
    <property type="component" value="Unassembled WGS sequence"/>
</dbReference>
<sequence>DATEVGERGLTLSGGQKARITLARAIYSSAAIILLDDVLAALDVHISKWVVEKCLKGDLVRGRTIILVTHNAALTRPIAAFVVLLKGGSIVRQGTLDEVLEQSTSLLEEPSKDAEILGKVEDQVDTRVSPASLDTIGKLIAAEEVQEGLVSWSALKSYLGAMGTWKFYVAVVGAYCLTELSGTAQTWFLGYWASQYEDHNVGQVSVFWYLSLYSFILLGSLVVSSAGYLIYILGSVRASREIHEQLMNSLLGTTFRWLDITPVSRVIARGTQDIRALDDSVPLNLKITGHITLLLLVKFLAILLVVPVFFFPGISIAIAGFTCSRVYIKAQLPVKREMSNARAPVLGHVGAAIVGLTSVRAYGVEKRFIRESSSRIDRYTRIAVTFFNLNRWIDIRMDFLGGIFASVLASCLVYGSAQSASRTGFSLNMAVIFNLHILWWIRHLNELEVQGNSIERIQEYLEIEQEPKPTASGEPPAYWPASGKLRVEDLSASYSLSGPHVLHDLSFVIESGERVGVVGSTGSGKSSLTLSLMRCVFTEGKIYYDGIPIDSINLETLRSNITIIPQMPELLSGTLRQNLDPFDQHDDAVLHYALQAAGLYSLQGTEDASRLTLDSTISSAGSNLSVGQRQILALARAFVRGTKVLILDEATSAIGVSFNYSGRTGSKLCKDYRTDSVIQTSLRREIPPDVTLITIAHRLQTVIDADKILLLDAGRIIEFDSPKALLKRKGGFFKALVDASNDREALYTIAERMVGPAAGEGELDSAQRLGDD</sequence>
<feature type="non-terminal residue" evidence="11">
    <location>
        <position position="1"/>
    </location>
</feature>
<evidence type="ECO:0000256" key="8">
    <source>
        <dbReference type="SAM" id="Phobius"/>
    </source>
</evidence>
<evidence type="ECO:0000259" key="10">
    <source>
        <dbReference type="PROSITE" id="PS50929"/>
    </source>
</evidence>
<dbReference type="InterPro" id="IPR050173">
    <property type="entry name" value="ABC_transporter_C-like"/>
</dbReference>
<dbReference type="Gene3D" id="3.40.50.300">
    <property type="entry name" value="P-loop containing nucleotide triphosphate hydrolases"/>
    <property type="match status" value="2"/>
</dbReference>
<keyword evidence="3 8" id="KW-0812">Transmembrane</keyword>
<keyword evidence="12" id="KW-1185">Reference proteome</keyword>
<dbReference type="SUPFAM" id="SSF90123">
    <property type="entry name" value="ABC transporter transmembrane region"/>
    <property type="match status" value="1"/>
</dbReference>
<dbReference type="InterPro" id="IPR003439">
    <property type="entry name" value="ABC_transporter-like_ATP-bd"/>
</dbReference>
<keyword evidence="5" id="KW-0067">ATP-binding</keyword>
<feature type="domain" description="ABC transporter" evidence="9">
    <location>
        <begin position="485"/>
        <end position="738"/>
    </location>
</feature>
<protein>
    <recommendedName>
        <fullName evidence="13">P-loop containing nucleoside triphosphate hydrolase protein</fullName>
    </recommendedName>
</protein>
<accession>A0ABR3F3X7</accession>
<dbReference type="InterPro" id="IPR011527">
    <property type="entry name" value="ABC1_TM_dom"/>
</dbReference>
<feature type="transmembrane region" description="Helical" evidence="8">
    <location>
        <begin position="208"/>
        <end position="233"/>
    </location>
</feature>
<evidence type="ECO:0000256" key="7">
    <source>
        <dbReference type="ARBA" id="ARBA00023136"/>
    </source>
</evidence>
<evidence type="ECO:0000259" key="9">
    <source>
        <dbReference type="PROSITE" id="PS50893"/>
    </source>
</evidence>
<evidence type="ECO:0000313" key="12">
    <source>
        <dbReference type="Proteomes" id="UP001465976"/>
    </source>
</evidence>
<feature type="domain" description="ABC transmembrane type-1" evidence="10">
    <location>
        <begin position="169"/>
        <end position="409"/>
    </location>
</feature>
<comment type="caution">
    <text evidence="11">The sequence shown here is derived from an EMBL/GenBank/DDBJ whole genome shotgun (WGS) entry which is preliminary data.</text>
</comment>
<keyword evidence="6 8" id="KW-1133">Transmembrane helix</keyword>
<evidence type="ECO:0000256" key="3">
    <source>
        <dbReference type="ARBA" id="ARBA00022692"/>
    </source>
</evidence>
<evidence type="ECO:0000256" key="1">
    <source>
        <dbReference type="ARBA" id="ARBA00004370"/>
    </source>
</evidence>
<keyword evidence="4" id="KW-0547">Nucleotide-binding</keyword>
<dbReference type="SMART" id="SM00382">
    <property type="entry name" value="AAA"/>
    <property type="match status" value="1"/>
</dbReference>
<evidence type="ECO:0000256" key="2">
    <source>
        <dbReference type="ARBA" id="ARBA00022448"/>
    </source>
</evidence>
<evidence type="ECO:0000256" key="4">
    <source>
        <dbReference type="ARBA" id="ARBA00022741"/>
    </source>
</evidence>
<comment type="subcellular location">
    <subcellularLocation>
        <location evidence="1">Membrane</location>
    </subcellularLocation>
</comment>
<dbReference type="EMBL" id="JBAHYK010001023">
    <property type="protein sequence ID" value="KAL0569937.1"/>
    <property type="molecule type" value="Genomic_DNA"/>
</dbReference>
<dbReference type="InterPro" id="IPR036640">
    <property type="entry name" value="ABC1_TM_sf"/>
</dbReference>
<gene>
    <name evidence="11" type="ORF">V5O48_012021</name>
</gene>
<dbReference type="PROSITE" id="PS50929">
    <property type="entry name" value="ABC_TM1F"/>
    <property type="match status" value="1"/>
</dbReference>
<keyword evidence="7 8" id="KW-0472">Membrane</keyword>
<dbReference type="InterPro" id="IPR027417">
    <property type="entry name" value="P-loop_NTPase"/>
</dbReference>
<feature type="transmembrane region" description="Helical" evidence="8">
    <location>
        <begin position="399"/>
        <end position="417"/>
    </location>
</feature>
<organism evidence="11 12">
    <name type="scientific">Marasmius crinis-equi</name>
    <dbReference type="NCBI Taxonomy" id="585013"/>
    <lineage>
        <taxon>Eukaryota</taxon>
        <taxon>Fungi</taxon>
        <taxon>Dikarya</taxon>
        <taxon>Basidiomycota</taxon>
        <taxon>Agaricomycotina</taxon>
        <taxon>Agaricomycetes</taxon>
        <taxon>Agaricomycetidae</taxon>
        <taxon>Agaricales</taxon>
        <taxon>Marasmiineae</taxon>
        <taxon>Marasmiaceae</taxon>
        <taxon>Marasmius</taxon>
    </lineage>
</organism>
<dbReference type="InterPro" id="IPR003593">
    <property type="entry name" value="AAA+_ATPase"/>
</dbReference>